<accession>A0A3Q8U8R1</accession>
<name>A0A3Q8U8R1_9VIRU</name>
<protein>
    <submittedName>
        <fullName evidence="2">Uncharacterized protein</fullName>
    </submittedName>
</protein>
<evidence type="ECO:0000256" key="1">
    <source>
        <dbReference type="ARBA" id="ARBA00023598"/>
    </source>
</evidence>
<dbReference type="InterPro" id="IPR043885">
    <property type="entry name" value="DUF5847"/>
</dbReference>
<proteinExistence type="inferred from homology"/>
<gene>
    <name evidence="2" type="ORF">Mb0287</name>
</gene>
<evidence type="ECO:0000313" key="2">
    <source>
        <dbReference type="EMBL" id="AZL89901.1"/>
    </source>
</evidence>
<organism evidence="2">
    <name type="scientific">Megavirus baoshan</name>
    <dbReference type="NCBI Taxonomy" id="2496520"/>
    <lineage>
        <taxon>Viruses</taxon>
        <taxon>Varidnaviria</taxon>
        <taxon>Bamfordvirae</taxon>
        <taxon>Nucleocytoviricota</taxon>
        <taxon>Megaviricetes</taxon>
        <taxon>Imitervirales</taxon>
        <taxon>Mimiviridae</taxon>
        <taxon>Megamimivirinae</taxon>
        <taxon>Megavirus</taxon>
        <taxon>Megavirus baoshanense</taxon>
    </lineage>
</organism>
<comment type="similarity">
    <text evidence="1">Belongs to the mimivirus R160 family.</text>
</comment>
<reference evidence="2" key="1">
    <citation type="submission" date="2018-03" db="EMBL/GenBank/DDBJ databases">
        <title>Draft genome sequences of Megaviruse, new member of the family Mimiviridae isolated from water in Shanghai, China.</title>
        <authorList>
            <person name="Xia Y."/>
        </authorList>
    </citation>
    <scope>NUCLEOTIDE SEQUENCE</scope>
    <source>
        <strain evidence="2">SH</strain>
    </source>
</reference>
<dbReference type="EMBL" id="MH046811">
    <property type="protein sequence ID" value="AZL89901.1"/>
    <property type="molecule type" value="Genomic_DNA"/>
</dbReference>
<sequence length="419" mass="49746">MEIFDQNKKYVNGPINVVRLKGSINGIKKIIYLFMDQHYPLYTQTECDNVYSDSIQKYFSENFQKLSKTKKIYDFFLEIRPTEIQNISRGYDYPAINNLTEIYIVEVWKLFRKMFEFDDEKNKVSLSKYFKNVRLHYMDVRDYFKNSNKGNLINLFSGIIGPISSMWTNQYINTQNLDSVTINIQDFKIFCQNIRENITTLISGKPLNTPKTKIIESKKSNKQWSEEILYLLNKMYHSYKHDNVKKILNKQFFIVREDMTQLIKECDNIINNINQTSNFVDAKINKLNLDEFGSSYGINRNEIRNILTNLNNMTERLYIMFIIIFSRFMDIYFLRRFLDKDYITNAIAYTGSSHSCTYIEILTQEFNFTITHTSYSTISDLSELNRIVKTKKSAELNEIFYPPILNQCSELSNFPKNFE</sequence>
<dbReference type="Pfam" id="PF19165">
    <property type="entry name" value="DUF5847"/>
    <property type="match status" value="1"/>
</dbReference>